<dbReference type="Pfam" id="PF00171">
    <property type="entry name" value="Aldedh"/>
    <property type="match status" value="1"/>
</dbReference>
<dbReference type="RefSeq" id="WP_141787211.1">
    <property type="nucleotide sequence ID" value="NZ_BAAAKX010000009.1"/>
</dbReference>
<dbReference type="InterPro" id="IPR016161">
    <property type="entry name" value="Ald_DH/histidinol_DH"/>
</dbReference>
<protein>
    <recommendedName>
        <fullName evidence="4">succinate-semialdehyde dehydrogenase (NADP(+))</fullName>
        <ecNumber evidence="4">1.2.1.79</ecNumber>
    </recommendedName>
</protein>
<proteinExistence type="inferred from homology"/>
<gene>
    <name evidence="9" type="ORF">FB474_0500</name>
</gene>
<dbReference type="FunFam" id="3.40.309.10:FF:000009">
    <property type="entry name" value="Aldehyde dehydrogenase A"/>
    <property type="match status" value="1"/>
</dbReference>
<name>A0A542ZFN8_9MICO</name>
<feature type="active site" evidence="6">
    <location>
        <position position="267"/>
    </location>
</feature>
<organism evidence="9 10">
    <name type="scientific">Oryzihumus leptocrescens</name>
    <dbReference type="NCBI Taxonomy" id="297536"/>
    <lineage>
        <taxon>Bacteria</taxon>
        <taxon>Bacillati</taxon>
        <taxon>Actinomycetota</taxon>
        <taxon>Actinomycetes</taxon>
        <taxon>Micrococcales</taxon>
        <taxon>Intrasporangiaceae</taxon>
        <taxon>Oryzihumus</taxon>
    </lineage>
</organism>
<evidence type="ECO:0000313" key="9">
    <source>
        <dbReference type="EMBL" id="TQL59153.1"/>
    </source>
</evidence>
<keyword evidence="10" id="KW-1185">Reference proteome</keyword>
<dbReference type="InterPro" id="IPR029510">
    <property type="entry name" value="Ald_DH_CS_GLU"/>
</dbReference>
<sequence length="530" mass="56460">MAPETLADPETDPTATYAVDPALARRLTSLVVCAPRPQTVLTHTPMTGAPLAALPMSTVEDVDVAFAGARAAQRSWERTELAHRSRVLLRFHDLVLSEQVELLDLIQLESGKARAHAFEEVADTAIVARHYARRAHGYLRARRRQGLFPLLSQAVEVRHPKGVVGIVSPWNYPLSMAITDAIPALLAGNAVVLRPDTQTALTALKAVALLREAGLPEGVLQVVLGDGPTIGQAVVDRGDYVCFTGSTATGRAVAESAARRLVGVSLELGGKNTMYVAADADLGRAVEGAVRACFSSAGQLCVSVERLAVHEDVAEAFLQRFVPAVQQLRLGPELAYGTEMGTLASAAQLERVVAHVEDARSRGARVLTGGIARPDLGPYFYEPTVLTDVTPEMACRHEETFGPVVSVYVVGSDAEAVALANDSEYGLNASVWTRDVARGRRIAAAIKAGTVNVNEGYAAAWGSVAAPMGGMKDSGLSRRHGEEGIRKYTEVQNITAQHVLGFGPPFGISDEAWATTLTLALTVMKRLGRR</sequence>
<comment type="similarity">
    <text evidence="1 7">Belongs to the aldehyde dehydrogenase family.</text>
</comment>
<keyword evidence="2" id="KW-0521">NADP</keyword>
<dbReference type="EMBL" id="VFOQ01000001">
    <property type="protein sequence ID" value="TQL59153.1"/>
    <property type="molecule type" value="Genomic_DNA"/>
</dbReference>
<evidence type="ECO:0000313" key="10">
    <source>
        <dbReference type="Proteomes" id="UP000319514"/>
    </source>
</evidence>
<evidence type="ECO:0000256" key="2">
    <source>
        <dbReference type="ARBA" id="ARBA00022857"/>
    </source>
</evidence>
<dbReference type="Proteomes" id="UP000319514">
    <property type="component" value="Unassembled WGS sequence"/>
</dbReference>
<dbReference type="PANTHER" id="PTHR11699">
    <property type="entry name" value="ALDEHYDE DEHYDROGENASE-RELATED"/>
    <property type="match status" value="1"/>
</dbReference>
<dbReference type="GO" id="GO:0036243">
    <property type="term" value="F:succinate-semialdehyde dehydrogenase (NADP+) activity"/>
    <property type="evidence" value="ECO:0007669"/>
    <property type="project" value="UniProtKB-EC"/>
</dbReference>
<dbReference type="OrthoDB" id="3954161at2"/>
<evidence type="ECO:0000256" key="3">
    <source>
        <dbReference type="ARBA" id="ARBA00023002"/>
    </source>
</evidence>
<dbReference type="CDD" id="cd07101">
    <property type="entry name" value="ALDH_SSADH2_GabD2"/>
    <property type="match status" value="1"/>
</dbReference>
<evidence type="ECO:0000259" key="8">
    <source>
        <dbReference type="Pfam" id="PF00171"/>
    </source>
</evidence>
<accession>A0A542ZFN8</accession>
<keyword evidence="3 7" id="KW-0560">Oxidoreductase</keyword>
<dbReference type="InterPro" id="IPR016162">
    <property type="entry name" value="Ald_DH_N"/>
</dbReference>
<dbReference type="NCBIfam" id="NF006916">
    <property type="entry name" value="PRK09407.1"/>
    <property type="match status" value="1"/>
</dbReference>
<dbReference type="InterPro" id="IPR016163">
    <property type="entry name" value="Ald_DH_C"/>
</dbReference>
<evidence type="ECO:0000256" key="1">
    <source>
        <dbReference type="ARBA" id="ARBA00009986"/>
    </source>
</evidence>
<evidence type="ECO:0000256" key="4">
    <source>
        <dbReference type="ARBA" id="ARBA00039122"/>
    </source>
</evidence>
<evidence type="ECO:0000256" key="6">
    <source>
        <dbReference type="PROSITE-ProRule" id="PRU10007"/>
    </source>
</evidence>
<dbReference type="AlphaFoldDB" id="A0A542ZFN8"/>
<evidence type="ECO:0000256" key="7">
    <source>
        <dbReference type="RuleBase" id="RU003345"/>
    </source>
</evidence>
<dbReference type="Gene3D" id="3.40.605.10">
    <property type="entry name" value="Aldehyde Dehydrogenase, Chain A, domain 1"/>
    <property type="match status" value="1"/>
</dbReference>
<dbReference type="Gene3D" id="3.40.309.10">
    <property type="entry name" value="Aldehyde Dehydrogenase, Chain A, domain 2"/>
    <property type="match status" value="1"/>
</dbReference>
<dbReference type="InterPro" id="IPR015590">
    <property type="entry name" value="Aldehyde_DH_dom"/>
</dbReference>
<dbReference type="PROSITE" id="PS00687">
    <property type="entry name" value="ALDEHYDE_DEHYDR_GLU"/>
    <property type="match status" value="1"/>
</dbReference>
<dbReference type="EC" id="1.2.1.79" evidence="4"/>
<comment type="catalytic activity">
    <reaction evidence="5">
        <text>succinate semialdehyde + NADP(+) + H2O = succinate + NADPH + 2 H(+)</text>
        <dbReference type="Rhea" id="RHEA:13213"/>
        <dbReference type="ChEBI" id="CHEBI:15377"/>
        <dbReference type="ChEBI" id="CHEBI:15378"/>
        <dbReference type="ChEBI" id="CHEBI:30031"/>
        <dbReference type="ChEBI" id="CHEBI:57706"/>
        <dbReference type="ChEBI" id="CHEBI:57783"/>
        <dbReference type="ChEBI" id="CHEBI:58349"/>
        <dbReference type="EC" id="1.2.1.79"/>
    </reaction>
</comment>
<feature type="domain" description="Aldehyde dehydrogenase" evidence="8">
    <location>
        <begin position="39"/>
        <end position="494"/>
    </location>
</feature>
<reference evidence="9 10" key="1">
    <citation type="submission" date="2019-06" db="EMBL/GenBank/DDBJ databases">
        <title>Sequencing the genomes of 1000 actinobacteria strains.</title>
        <authorList>
            <person name="Klenk H.-P."/>
        </authorList>
    </citation>
    <scope>NUCLEOTIDE SEQUENCE [LARGE SCALE GENOMIC DNA]</scope>
    <source>
        <strain evidence="9 10">DSM 18082</strain>
    </source>
</reference>
<comment type="caution">
    <text evidence="9">The sequence shown here is derived from an EMBL/GenBank/DDBJ whole genome shotgun (WGS) entry which is preliminary data.</text>
</comment>
<dbReference type="SUPFAM" id="SSF53720">
    <property type="entry name" value="ALDH-like"/>
    <property type="match status" value="1"/>
</dbReference>
<dbReference type="FunFam" id="3.40.605.10:FF:000010">
    <property type="entry name" value="N-succinylglutamate 5-semialdehyde dehydrogenase"/>
    <property type="match status" value="1"/>
</dbReference>
<evidence type="ECO:0000256" key="5">
    <source>
        <dbReference type="ARBA" id="ARBA00048559"/>
    </source>
</evidence>